<sequence length="175" mass="19395">MDFQQDGSLDLSLSSHDLNLDLVLERSPSSSSTSLCASTDQNRVFSCNYCQRKFHSSQALGGHQNAHKLERSLAKRNRDMIVRPHGGSSSTQHHHHRSQPSLGDSSANSHVHALHHAPFVRFGGHAPRGTPIMMSYGLSIEGGDIGGSTWSYRQEKVNNKDHQEFNNQLDLSLKL</sequence>
<name>A0AAP0EXD8_9MAGN</name>
<evidence type="ECO:0000256" key="4">
    <source>
        <dbReference type="ARBA" id="ARBA00022833"/>
    </source>
</evidence>
<evidence type="ECO:0000256" key="7">
    <source>
        <dbReference type="SAM" id="MobiDB-lite"/>
    </source>
</evidence>
<accession>A0AAP0EXD8</accession>
<dbReference type="InterPro" id="IPR036236">
    <property type="entry name" value="Znf_C2H2_sf"/>
</dbReference>
<dbReference type="Proteomes" id="UP001419268">
    <property type="component" value="Unassembled WGS sequence"/>
</dbReference>
<evidence type="ECO:0000256" key="1">
    <source>
        <dbReference type="ARBA" id="ARBA00004123"/>
    </source>
</evidence>
<keyword evidence="2" id="KW-0479">Metal-binding</keyword>
<keyword evidence="3 6" id="KW-0863">Zinc-finger</keyword>
<evidence type="ECO:0000259" key="8">
    <source>
        <dbReference type="PROSITE" id="PS50157"/>
    </source>
</evidence>
<evidence type="ECO:0000313" key="10">
    <source>
        <dbReference type="Proteomes" id="UP001419268"/>
    </source>
</evidence>
<proteinExistence type="predicted"/>
<dbReference type="GO" id="GO:0009788">
    <property type="term" value="P:negative regulation of abscisic acid-activated signaling pathway"/>
    <property type="evidence" value="ECO:0007669"/>
    <property type="project" value="InterPro"/>
</dbReference>
<keyword evidence="10" id="KW-1185">Reference proteome</keyword>
<comment type="subcellular location">
    <subcellularLocation>
        <location evidence="1">Nucleus</location>
    </subcellularLocation>
</comment>
<dbReference type="EMBL" id="JBBNAG010000010">
    <property type="protein sequence ID" value="KAK9099907.1"/>
    <property type="molecule type" value="Genomic_DNA"/>
</dbReference>
<organism evidence="9 10">
    <name type="scientific">Stephania cephalantha</name>
    <dbReference type="NCBI Taxonomy" id="152367"/>
    <lineage>
        <taxon>Eukaryota</taxon>
        <taxon>Viridiplantae</taxon>
        <taxon>Streptophyta</taxon>
        <taxon>Embryophyta</taxon>
        <taxon>Tracheophyta</taxon>
        <taxon>Spermatophyta</taxon>
        <taxon>Magnoliopsida</taxon>
        <taxon>Ranunculales</taxon>
        <taxon>Menispermaceae</taxon>
        <taxon>Menispermoideae</taxon>
        <taxon>Cissampelideae</taxon>
        <taxon>Stephania</taxon>
    </lineage>
</organism>
<dbReference type="PROSITE" id="PS50157">
    <property type="entry name" value="ZINC_FINGER_C2H2_2"/>
    <property type="match status" value="1"/>
</dbReference>
<dbReference type="PANTHER" id="PTHR47287:SF15">
    <property type="entry name" value="ZINC FINGER PROTEIN 3-LIKE"/>
    <property type="match status" value="1"/>
</dbReference>
<dbReference type="PROSITE" id="PS00028">
    <property type="entry name" value="ZINC_FINGER_C2H2_1"/>
    <property type="match status" value="1"/>
</dbReference>
<evidence type="ECO:0000256" key="5">
    <source>
        <dbReference type="ARBA" id="ARBA00023242"/>
    </source>
</evidence>
<evidence type="ECO:0000256" key="2">
    <source>
        <dbReference type="ARBA" id="ARBA00022723"/>
    </source>
</evidence>
<dbReference type="GO" id="GO:0008270">
    <property type="term" value="F:zinc ion binding"/>
    <property type="evidence" value="ECO:0007669"/>
    <property type="project" value="UniProtKB-KW"/>
</dbReference>
<dbReference type="InterPro" id="IPR044246">
    <property type="entry name" value="ZFP3-like"/>
</dbReference>
<keyword evidence="4" id="KW-0862">Zinc</keyword>
<dbReference type="Gene3D" id="3.30.160.60">
    <property type="entry name" value="Classic Zinc Finger"/>
    <property type="match status" value="1"/>
</dbReference>
<evidence type="ECO:0000256" key="3">
    <source>
        <dbReference type="ARBA" id="ARBA00022771"/>
    </source>
</evidence>
<dbReference type="InterPro" id="IPR013087">
    <property type="entry name" value="Znf_C2H2_type"/>
</dbReference>
<evidence type="ECO:0000313" key="9">
    <source>
        <dbReference type="EMBL" id="KAK9099907.1"/>
    </source>
</evidence>
<feature type="region of interest" description="Disordered" evidence="7">
    <location>
        <begin position="81"/>
        <end position="109"/>
    </location>
</feature>
<gene>
    <name evidence="9" type="ORF">Scep_023337</name>
</gene>
<comment type="caution">
    <text evidence="9">The sequence shown here is derived from an EMBL/GenBank/DDBJ whole genome shotgun (WGS) entry which is preliminary data.</text>
</comment>
<dbReference type="AlphaFoldDB" id="A0AAP0EXD8"/>
<protein>
    <recommendedName>
        <fullName evidence="8">C2H2-type domain-containing protein</fullName>
    </recommendedName>
</protein>
<dbReference type="PANTHER" id="PTHR47287">
    <property type="entry name" value="C2H2 AND C2HC ZINC FINGERS SUPERFAMILY PROTEIN"/>
    <property type="match status" value="1"/>
</dbReference>
<evidence type="ECO:0000256" key="6">
    <source>
        <dbReference type="PROSITE-ProRule" id="PRU00042"/>
    </source>
</evidence>
<feature type="domain" description="C2H2-type" evidence="8">
    <location>
        <begin position="45"/>
        <end position="72"/>
    </location>
</feature>
<keyword evidence="5" id="KW-0539">Nucleus</keyword>
<dbReference type="SUPFAM" id="SSF57667">
    <property type="entry name" value="beta-beta-alpha zinc fingers"/>
    <property type="match status" value="1"/>
</dbReference>
<dbReference type="GO" id="GO:0005634">
    <property type="term" value="C:nucleus"/>
    <property type="evidence" value="ECO:0007669"/>
    <property type="project" value="UniProtKB-SubCell"/>
</dbReference>
<reference evidence="9 10" key="1">
    <citation type="submission" date="2024-01" db="EMBL/GenBank/DDBJ databases">
        <title>Genome assemblies of Stephania.</title>
        <authorList>
            <person name="Yang L."/>
        </authorList>
    </citation>
    <scope>NUCLEOTIDE SEQUENCE [LARGE SCALE GENOMIC DNA]</scope>
    <source>
        <strain evidence="9">JXDWG</strain>
        <tissue evidence="9">Leaf</tissue>
    </source>
</reference>